<dbReference type="AlphaFoldDB" id="A0A369BB81"/>
<dbReference type="EMBL" id="QPJT01000004">
    <property type="protein sequence ID" value="RCX18789.1"/>
    <property type="molecule type" value="Genomic_DNA"/>
</dbReference>
<reference evidence="1 2" key="1">
    <citation type="submission" date="2018-07" db="EMBL/GenBank/DDBJ databases">
        <title>Genomic Encyclopedia of Type Strains, Phase IV (KMG-IV): sequencing the most valuable type-strain genomes for metagenomic binning, comparative biology and taxonomic classification.</title>
        <authorList>
            <person name="Goeker M."/>
        </authorList>
    </citation>
    <scope>NUCLEOTIDE SEQUENCE [LARGE SCALE GENOMIC DNA]</scope>
    <source>
        <strain evidence="1 2">DSM 27016</strain>
    </source>
</reference>
<evidence type="ECO:0000313" key="1">
    <source>
        <dbReference type="EMBL" id="RCX18789.1"/>
    </source>
</evidence>
<comment type="caution">
    <text evidence="1">The sequence shown here is derived from an EMBL/GenBank/DDBJ whole genome shotgun (WGS) entry which is preliminary data.</text>
</comment>
<gene>
    <name evidence="1" type="ORF">DFR58_10458</name>
</gene>
<dbReference type="Proteomes" id="UP000253034">
    <property type="component" value="Unassembled WGS sequence"/>
</dbReference>
<proteinExistence type="predicted"/>
<protein>
    <submittedName>
        <fullName evidence="1">Uncharacterized protein</fullName>
    </submittedName>
</protein>
<keyword evidence="2" id="KW-1185">Reference proteome</keyword>
<accession>A0A369BB81</accession>
<organism evidence="1 2">
    <name type="scientific">Anaerobacterium chartisolvens</name>
    <dbReference type="NCBI Taxonomy" id="1297424"/>
    <lineage>
        <taxon>Bacteria</taxon>
        <taxon>Bacillati</taxon>
        <taxon>Bacillota</taxon>
        <taxon>Clostridia</taxon>
        <taxon>Eubacteriales</taxon>
        <taxon>Oscillospiraceae</taxon>
        <taxon>Anaerobacterium</taxon>
    </lineage>
</organism>
<evidence type="ECO:0000313" key="2">
    <source>
        <dbReference type="Proteomes" id="UP000253034"/>
    </source>
</evidence>
<name>A0A369BB81_9FIRM</name>
<dbReference type="RefSeq" id="WP_114296641.1">
    <property type="nucleotide sequence ID" value="NZ_QPJT01000004.1"/>
</dbReference>
<sequence>MPYRKKPLYNKKYTYSGSLSDNYRVPENDKTVNTIIKESFEKNKDIPLPNEKEIPDANDNSSRGKGKFSLMNIIESIRLEEIILIGLIFLLISEGLNGIEDEFLLLILIYILFV</sequence>